<dbReference type="Pfam" id="PF02826">
    <property type="entry name" value="2-Hacid_dh_C"/>
    <property type="match status" value="1"/>
</dbReference>
<dbReference type="InterPro" id="IPR006140">
    <property type="entry name" value="D-isomer_DH_NAD-bd"/>
</dbReference>
<evidence type="ECO:0000259" key="6">
    <source>
        <dbReference type="Pfam" id="PF02826"/>
    </source>
</evidence>
<dbReference type="GO" id="GO:0051287">
    <property type="term" value="F:NAD binding"/>
    <property type="evidence" value="ECO:0007669"/>
    <property type="project" value="InterPro"/>
</dbReference>
<evidence type="ECO:0000256" key="2">
    <source>
        <dbReference type="ARBA" id="ARBA00023002"/>
    </source>
</evidence>
<feature type="domain" description="D-isomer specific 2-hydroxyacid dehydrogenase catalytic" evidence="5">
    <location>
        <begin position="60"/>
        <end position="336"/>
    </location>
</feature>
<comment type="caution">
    <text evidence="7">The sequence shown here is derived from an EMBL/GenBank/DDBJ whole genome shotgun (WGS) entry which is preliminary data.</text>
</comment>
<dbReference type="Proteomes" id="UP000295302">
    <property type="component" value="Unassembled WGS sequence"/>
</dbReference>
<evidence type="ECO:0000313" key="7">
    <source>
        <dbReference type="EMBL" id="TDD46454.1"/>
    </source>
</evidence>
<keyword evidence="8" id="KW-1185">Reference proteome</keyword>
<organism evidence="7 8">
    <name type="scientific">Nonomuraea terrae</name>
    <dbReference type="NCBI Taxonomy" id="2530383"/>
    <lineage>
        <taxon>Bacteria</taxon>
        <taxon>Bacillati</taxon>
        <taxon>Actinomycetota</taxon>
        <taxon>Actinomycetes</taxon>
        <taxon>Streptosporangiales</taxon>
        <taxon>Streptosporangiaceae</taxon>
        <taxon>Nonomuraea</taxon>
    </lineage>
</organism>
<comment type="similarity">
    <text evidence="1 4">Belongs to the D-isomer specific 2-hydroxyacid dehydrogenase family.</text>
</comment>
<dbReference type="AlphaFoldDB" id="A0A4R4YQ92"/>
<reference evidence="7 8" key="1">
    <citation type="submission" date="2019-03" db="EMBL/GenBank/DDBJ databases">
        <title>Draft genome sequences of novel Actinobacteria.</title>
        <authorList>
            <person name="Sahin N."/>
            <person name="Ay H."/>
            <person name="Saygin H."/>
        </authorList>
    </citation>
    <scope>NUCLEOTIDE SEQUENCE [LARGE SCALE GENOMIC DNA]</scope>
    <source>
        <strain evidence="7 8">CH32</strain>
    </source>
</reference>
<protein>
    <submittedName>
        <fullName evidence="7">Hydroxyacid dehydrogenase</fullName>
    </submittedName>
</protein>
<keyword evidence="3" id="KW-0520">NAD</keyword>
<keyword evidence="2 4" id="KW-0560">Oxidoreductase</keyword>
<dbReference type="CDD" id="cd12167">
    <property type="entry name" value="2-Hacid_dh_8"/>
    <property type="match status" value="1"/>
</dbReference>
<dbReference type="InterPro" id="IPR050857">
    <property type="entry name" value="D-2-hydroxyacid_DH"/>
</dbReference>
<dbReference type="InterPro" id="IPR029753">
    <property type="entry name" value="D-isomer_DH_CS"/>
</dbReference>
<dbReference type="PANTHER" id="PTHR42789:SF1">
    <property type="entry name" value="D-ISOMER SPECIFIC 2-HYDROXYACID DEHYDROGENASE FAMILY PROTEIN (AFU_ORTHOLOGUE AFUA_6G10090)"/>
    <property type="match status" value="1"/>
</dbReference>
<dbReference type="SUPFAM" id="SSF51735">
    <property type="entry name" value="NAD(P)-binding Rossmann-fold domains"/>
    <property type="match status" value="1"/>
</dbReference>
<proteinExistence type="inferred from homology"/>
<evidence type="ECO:0000256" key="1">
    <source>
        <dbReference type="ARBA" id="ARBA00005854"/>
    </source>
</evidence>
<feature type="domain" description="D-isomer specific 2-hydroxyacid dehydrogenase NAD-binding" evidence="6">
    <location>
        <begin position="128"/>
        <end position="305"/>
    </location>
</feature>
<evidence type="ECO:0000256" key="3">
    <source>
        <dbReference type="ARBA" id="ARBA00023027"/>
    </source>
</evidence>
<accession>A0A4R4YQ92</accession>
<sequence length="345" mass="37142">MLGPVSRRPGARTRVRTAGLPAPFERTPMIALSLTPELREMFLPSPIWDDLVKLGPIVPLEEAEVLVTGWETPRLDAEALARAPRLRLVAHTGAAVGFLVSDALWDRGIRVTQTGAAMAPAVAEVALTFTLSLLHQVHRFDHALRSGTGWEKARAAARPARELRGSVVGVVGASRTGRAYLELVRPLGAKLLLADPLVDAAQAAALGAALVPLDELLSRSDVVALHAPAIPATRHLLGRRELALLRDGAALVNTARSWLVDSGALLDELRAGRIDAALDVFDEEPLPPDSPLRALPNVLLTPHQAAATVEGHERQGRSTVDEIARFLSGEPLQHEITRERLRWTA</sequence>
<dbReference type="PROSITE" id="PS00670">
    <property type="entry name" value="D_2_HYDROXYACID_DH_2"/>
    <property type="match status" value="1"/>
</dbReference>
<dbReference type="EMBL" id="SMKQ01000061">
    <property type="protein sequence ID" value="TDD46454.1"/>
    <property type="molecule type" value="Genomic_DNA"/>
</dbReference>
<dbReference type="Pfam" id="PF00389">
    <property type="entry name" value="2-Hacid_dh"/>
    <property type="match status" value="1"/>
</dbReference>
<dbReference type="OrthoDB" id="4324715at2"/>
<evidence type="ECO:0000313" key="8">
    <source>
        <dbReference type="Proteomes" id="UP000295302"/>
    </source>
</evidence>
<dbReference type="PANTHER" id="PTHR42789">
    <property type="entry name" value="D-ISOMER SPECIFIC 2-HYDROXYACID DEHYDROGENASE FAMILY PROTEIN (AFU_ORTHOLOGUE AFUA_6G10090)"/>
    <property type="match status" value="1"/>
</dbReference>
<dbReference type="Gene3D" id="3.40.50.720">
    <property type="entry name" value="NAD(P)-binding Rossmann-like Domain"/>
    <property type="match status" value="2"/>
</dbReference>
<dbReference type="GO" id="GO:0016616">
    <property type="term" value="F:oxidoreductase activity, acting on the CH-OH group of donors, NAD or NADP as acceptor"/>
    <property type="evidence" value="ECO:0007669"/>
    <property type="project" value="InterPro"/>
</dbReference>
<evidence type="ECO:0000256" key="4">
    <source>
        <dbReference type="RuleBase" id="RU003719"/>
    </source>
</evidence>
<evidence type="ECO:0000259" key="5">
    <source>
        <dbReference type="Pfam" id="PF00389"/>
    </source>
</evidence>
<dbReference type="InterPro" id="IPR006139">
    <property type="entry name" value="D-isomer_2_OHA_DH_cat_dom"/>
</dbReference>
<dbReference type="SUPFAM" id="SSF52283">
    <property type="entry name" value="Formate/glycerate dehydrogenase catalytic domain-like"/>
    <property type="match status" value="1"/>
</dbReference>
<name>A0A4R4YQ92_9ACTN</name>
<gene>
    <name evidence="7" type="ORF">E1286_20975</name>
</gene>
<dbReference type="InterPro" id="IPR036291">
    <property type="entry name" value="NAD(P)-bd_dom_sf"/>
</dbReference>